<name>A0A5C6Q5R8_9GAMM</name>
<evidence type="ECO:0008006" key="6">
    <source>
        <dbReference type="Google" id="ProtNLM"/>
    </source>
</evidence>
<dbReference type="EMBL" id="VOLR01000020">
    <property type="protein sequence ID" value="TWX57056.1"/>
    <property type="molecule type" value="Genomic_DNA"/>
</dbReference>
<dbReference type="RefSeq" id="WP_146800082.1">
    <property type="nucleotide sequence ID" value="NZ_VOLP01000019.1"/>
</dbReference>
<accession>A0A5C6Q5R8</accession>
<feature type="chain" id="PRO_5023018917" description="Esterase-like activity of phytase family protein" evidence="1">
    <location>
        <begin position="19"/>
        <end position="368"/>
    </location>
</feature>
<proteinExistence type="predicted"/>
<evidence type="ECO:0000313" key="4">
    <source>
        <dbReference type="Proteomes" id="UP000321525"/>
    </source>
</evidence>
<protein>
    <recommendedName>
        <fullName evidence="6">Esterase-like activity of phytase family protein</fullName>
    </recommendedName>
</protein>
<reference evidence="3 5" key="1">
    <citation type="submission" date="2019-07" db="EMBL/GenBank/DDBJ databases">
        <title>Genomes of sea-ice associated Colwellia species.</title>
        <authorList>
            <person name="Bowman J.P."/>
        </authorList>
    </citation>
    <scope>NUCLEOTIDE SEQUENCE [LARGE SCALE GENOMIC DNA]</scope>
    <source>
        <strain evidence="2 4">ACAM 607</strain>
        <strain evidence="3 5">IC036</strain>
    </source>
</reference>
<dbReference type="Proteomes" id="UP000321917">
    <property type="component" value="Unassembled WGS sequence"/>
</dbReference>
<evidence type="ECO:0000313" key="3">
    <source>
        <dbReference type="EMBL" id="TWX64243.1"/>
    </source>
</evidence>
<feature type="signal peptide" evidence="1">
    <location>
        <begin position="1"/>
        <end position="18"/>
    </location>
</feature>
<dbReference type="AlphaFoldDB" id="A0A5C6Q5R8"/>
<evidence type="ECO:0000256" key="1">
    <source>
        <dbReference type="SAM" id="SignalP"/>
    </source>
</evidence>
<dbReference type="SUPFAM" id="SSF50956">
    <property type="entry name" value="Thermostable phytase (3-phytase)"/>
    <property type="match status" value="1"/>
</dbReference>
<evidence type="ECO:0000313" key="5">
    <source>
        <dbReference type="Proteomes" id="UP000321917"/>
    </source>
</evidence>
<gene>
    <name evidence="2" type="ORF">ESZ26_13935</name>
    <name evidence="3" type="ORF">ESZ27_14785</name>
</gene>
<evidence type="ECO:0000313" key="2">
    <source>
        <dbReference type="EMBL" id="TWX57056.1"/>
    </source>
</evidence>
<organism evidence="3 5">
    <name type="scientific">Colwellia hornerae</name>
    <dbReference type="NCBI Taxonomy" id="89402"/>
    <lineage>
        <taxon>Bacteria</taxon>
        <taxon>Pseudomonadati</taxon>
        <taxon>Pseudomonadota</taxon>
        <taxon>Gammaproteobacteria</taxon>
        <taxon>Alteromonadales</taxon>
        <taxon>Colwelliaceae</taxon>
        <taxon>Colwellia</taxon>
    </lineage>
</organism>
<comment type="caution">
    <text evidence="3">The sequence shown here is derived from an EMBL/GenBank/DDBJ whole genome shotgun (WGS) entry which is preliminary data.</text>
</comment>
<dbReference type="OrthoDB" id="5756737at2"/>
<dbReference type="EMBL" id="VOLQ01000033">
    <property type="protein sequence ID" value="TWX64243.1"/>
    <property type="molecule type" value="Genomic_DNA"/>
</dbReference>
<keyword evidence="1" id="KW-0732">Signal</keyword>
<sequence length="368" mass="40999">MKLLPFIAIYLSAFTVLADNNIHQQVTLKGKWLVEADQQVMFDPQTSALKLWRGKLLTLSDGSADKSQQKQLHIIEPTSGLVEEKSMLMTMSSQVKASCFSSYLAGEPDFEALAVDPNNDKVFIIVTEDARNGDELSSACQQRFQHTGSTKYPTLIVRLALDDNNILSMTDVRPLQFDASYNVGDFSNDGIEGLAFGKNNTLYLGLEKDSKGLARIFSLLLDDNFWATDEFAPVIDTEVLLPTFSQGNHPINGMDYLPKDNHPGYIIAAARNDDQLWIIDLAKEQPTKVIAMNFLAPVNAKNNECSDWEPIGNTSLEGVAVANNNIWLINDPWKAHYIENAKCPANDDKYKTFSPLLFSIAIDKGWLE</sequence>
<keyword evidence="4" id="KW-1185">Reference proteome</keyword>
<dbReference type="Proteomes" id="UP000321525">
    <property type="component" value="Unassembled WGS sequence"/>
</dbReference>